<dbReference type="Proteomes" id="UP000002312">
    <property type="component" value="Chromosome"/>
</dbReference>
<evidence type="ECO:0000256" key="1">
    <source>
        <dbReference type="SAM" id="MobiDB-lite"/>
    </source>
</evidence>
<dbReference type="AlphaFoldDB" id="A0A0H3EAS9"/>
<evidence type="ECO:0008006" key="4">
    <source>
        <dbReference type="Google" id="ProtNLM"/>
    </source>
</evidence>
<protein>
    <recommendedName>
        <fullName evidence="4">G28 phagic protein</fullName>
    </recommendedName>
</protein>
<dbReference type="EMBL" id="CP001840">
    <property type="protein sequence ID" value="ADP35419.1"/>
    <property type="molecule type" value="Genomic_DNA"/>
</dbReference>
<proteinExistence type="predicted"/>
<reference evidence="2 3" key="1">
    <citation type="journal article" date="2010" name="Proc. Natl. Acad. Sci. U.S.A.">
        <title>Genome analysis of Bifidobacterium bifidum PRL2010 reveals metabolic pathways for host-derived glycan foraging.</title>
        <authorList>
            <person name="Turroni F."/>
            <person name="Bottacini F."/>
            <person name="Foroni E."/>
            <person name="Mulder I."/>
            <person name="Kim J.H."/>
            <person name="Zomer A."/>
            <person name="Sanchez B."/>
            <person name="Bidossi A."/>
            <person name="Ferrarini A."/>
            <person name="Giubellini V."/>
            <person name="Delledonne M."/>
            <person name="Henrissat B."/>
            <person name="Coutinho P."/>
            <person name="Oggioni M."/>
            <person name="Fitzgerald G.F."/>
            <person name="Mills D."/>
            <person name="Margolles A."/>
            <person name="Kelly D."/>
            <person name="van Sinderen D."/>
            <person name="Ventura M."/>
        </authorList>
    </citation>
    <scope>NUCLEOTIDE SEQUENCE [LARGE SCALE GENOMIC DNA]</scope>
    <source>
        <strain evidence="2 3">PRL2010</strain>
    </source>
</reference>
<dbReference type="OrthoDB" id="3634697at2"/>
<dbReference type="HOGENOM" id="CLU_2128609_0_0_11"/>
<dbReference type="PATRIC" id="fig|702459.3.peg.308"/>
<accession>A0A0H3EAS9</accession>
<feature type="region of interest" description="Disordered" evidence="1">
    <location>
        <begin position="45"/>
        <end position="74"/>
    </location>
</feature>
<organism evidence="2 3">
    <name type="scientific">Bifidobacterium bifidum (strain PRL2010)</name>
    <dbReference type="NCBI Taxonomy" id="702459"/>
    <lineage>
        <taxon>Bacteria</taxon>
        <taxon>Bacillati</taxon>
        <taxon>Actinomycetota</taxon>
        <taxon>Actinomycetes</taxon>
        <taxon>Bifidobacteriales</taxon>
        <taxon>Bifidobacteriaceae</taxon>
        <taxon>Bifidobacterium</taxon>
    </lineage>
</organism>
<sequence length="113" mass="12661">MATEYLGVKQVAERLGITSGGLLNLKLPEPDAMIGRTRGWLPETIDGWNAKRPGRGVGGGRPRKKTSDWHTRLASNQRPAVLETAALRLVRAKRYMRRSARLPRQLKSSVHQH</sequence>
<dbReference type="eggNOG" id="COG3311">
    <property type="taxonomic scope" value="Bacteria"/>
</dbReference>
<evidence type="ECO:0000313" key="2">
    <source>
        <dbReference type="EMBL" id="ADP35419.1"/>
    </source>
</evidence>
<evidence type="ECO:0000313" key="3">
    <source>
        <dbReference type="Proteomes" id="UP000002312"/>
    </source>
</evidence>
<dbReference type="KEGG" id="bbp:BBPR_0295"/>
<gene>
    <name evidence="2" type="ordered locus">BBPR_0295</name>
</gene>
<name>A0A0H3EAS9_BIFBP</name>